<evidence type="ECO:0000256" key="1">
    <source>
        <dbReference type="ARBA" id="ARBA00009003"/>
    </source>
</evidence>
<dbReference type="InterPro" id="IPR029044">
    <property type="entry name" value="Nucleotide-diphossugar_trans"/>
</dbReference>
<comment type="caution">
    <text evidence="3">The sequence shown here is derived from an EMBL/GenBank/DDBJ whole genome shotgun (WGS) entry which is preliminary data.</text>
</comment>
<dbReference type="InterPro" id="IPR007577">
    <property type="entry name" value="GlycoTrfase_DXD_sugar-bd_CS"/>
</dbReference>
<evidence type="ECO:0000313" key="3">
    <source>
        <dbReference type="EMBL" id="OKL64188.1"/>
    </source>
</evidence>
<dbReference type="Gene3D" id="3.90.550.20">
    <property type="match status" value="1"/>
</dbReference>
<gene>
    <name evidence="3" type="ORF">UA08_01002</name>
</gene>
<dbReference type="Pfam" id="PF04488">
    <property type="entry name" value="Gly_transf_sug"/>
    <property type="match status" value="1"/>
</dbReference>
<keyword evidence="2" id="KW-0732">Signal</keyword>
<dbReference type="Proteomes" id="UP000214365">
    <property type="component" value="Unassembled WGS sequence"/>
</dbReference>
<dbReference type="GO" id="GO:0000009">
    <property type="term" value="F:alpha-1,6-mannosyltransferase activity"/>
    <property type="evidence" value="ECO:0007669"/>
    <property type="project" value="InterPro"/>
</dbReference>
<evidence type="ECO:0008006" key="5">
    <source>
        <dbReference type="Google" id="ProtNLM"/>
    </source>
</evidence>
<evidence type="ECO:0000256" key="2">
    <source>
        <dbReference type="SAM" id="SignalP"/>
    </source>
</evidence>
<dbReference type="PANTHER" id="PTHR31834">
    <property type="entry name" value="INITIATION-SPECIFIC ALPHA-1,6-MANNOSYLTRANSFERASE"/>
    <property type="match status" value="1"/>
</dbReference>
<dbReference type="EMBL" id="LFMY01000001">
    <property type="protein sequence ID" value="OKL64188.1"/>
    <property type="molecule type" value="Genomic_DNA"/>
</dbReference>
<dbReference type="AlphaFoldDB" id="A0A225B394"/>
<keyword evidence="4" id="KW-1185">Reference proteome</keyword>
<comment type="similarity">
    <text evidence="1">Belongs to the glycosyltransferase 32 family.</text>
</comment>
<dbReference type="FunFam" id="3.90.550.20:FF:000004">
    <property type="entry name" value="Glycosyltransferase family 32 protein"/>
    <property type="match status" value="1"/>
</dbReference>
<protein>
    <recommendedName>
        <fullName evidence="5">Initiation-specific alpha-1,6-mannosyltransferase</fullName>
    </recommendedName>
</protein>
<feature type="signal peptide" evidence="2">
    <location>
        <begin position="1"/>
        <end position="31"/>
    </location>
</feature>
<reference evidence="3 4" key="1">
    <citation type="submission" date="2015-06" db="EMBL/GenBank/DDBJ databases">
        <title>Talaromyces atroroseus IBT 11181 draft genome.</title>
        <authorList>
            <person name="Rasmussen K.B."/>
            <person name="Rasmussen S."/>
            <person name="Petersen B."/>
            <person name="Sicheritz-Ponten T."/>
            <person name="Mortensen U.H."/>
            <person name="Thrane U."/>
        </authorList>
    </citation>
    <scope>NUCLEOTIDE SEQUENCE [LARGE SCALE GENOMIC DNA]</scope>
    <source>
        <strain evidence="3 4">IBT 11181</strain>
    </source>
</reference>
<dbReference type="GO" id="GO:0000136">
    <property type="term" value="C:mannan polymerase complex"/>
    <property type="evidence" value="ECO:0007669"/>
    <property type="project" value="TreeGrafter"/>
</dbReference>
<organism evidence="3 4">
    <name type="scientific">Talaromyces atroroseus</name>
    <dbReference type="NCBI Taxonomy" id="1441469"/>
    <lineage>
        <taxon>Eukaryota</taxon>
        <taxon>Fungi</taxon>
        <taxon>Dikarya</taxon>
        <taxon>Ascomycota</taxon>
        <taxon>Pezizomycotina</taxon>
        <taxon>Eurotiomycetes</taxon>
        <taxon>Eurotiomycetidae</taxon>
        <taxon>Eurotiales</taxon>
        <taxon>Trichocomaceae</taxon>
        <taxon>Talaromyces</taxon>
        <taxon>Talaromyces sect. Trachyspermi</taxon>
    </lineage>
</organism>
<sequence>MKAIRKLYPLCVACMLFVFYLSGSKSPNAMGDDIVYKATIITGQFPRKIWQTWRVDPLTFEEKYLYIARTWIQKNPGYRYEVLTDQNDLYYVETHFGPAGLNRPDIVHVYKSLTARIIKADLLRYLVMYVEGGVYTDIDVEALRSIDRFIPDRFDERDIDMVIGVEIDEPEWRDHPILGSKSESFCQWTFMAKPRLQLLMSLIDGIIDWILETSRSQGVPIANIQLNFDEVLGGTGPSAFTKAVLADMSARSGQTVTWKTFHNLAESKLISGILVLTVEAFAAGQGHSDSGNHNARTALVKHHYHASLWPESHPRFKHPMYGEIERCNWDDDCIRVWDDNVKIFDSLPKDEQIRQVAAKEAREATYRDILAEQRLQERTTD</sequence>
<proteinExistence type="inferred from homology"/>
<accession>A0A225B394</accession>
<dbReference type="SUPFAM" id="SSF53448">
    <property type="entry name" value="Nucleotide-diphospho-sugar transferases"/>
    <property type="match status" value="1"/>
</dbReference>
<name>A0A225B394_TALAT</name>
<dbReference type="InterPro" id="IPR039367">
    <property type="entry name" value="Och1-like"/>
</dbReference>
<dbReference type="STRING" id="1441469.A0A225B394"/>
<dbReference type="GeneID" id="31000757"/>
<dbReference type="PANTHER" id="PTHR31834:SF8">
    <property type="entry name" value="TRANSFERASE, PUTATIVE (AFU_ORTHOLOGUE AFUA_6G14040)-RELATED"/>
    <property type="match status" value="1"/>
</dbReference>
<dbReference type="GO" id="GO:0006487">
    <property type="term" value="P:protein N-linked glycosylation"/>
    <property type="evidence" value="ECO:0007669"/>
    <property type="project" value="TreeGrafter"/>
</dbReference>
<feature type="chain" id="PRO_5012104051" description="Initiation-specific alpha-1,6-mannosyltransferase" evidence="2">
    <location>
        <begin position="32"/>
        <end position="381"/>
    </location>
</feature>
<evidence type="ECO:0000313" key="4">
    <source>
        <dbReference type="Proteomes" id="UP000214365"/>
    </source>
</evidence>
<dbReference type="RefSeq" id="XP_020124309.1">
    <property type="nucleotide sequence ID" value="XM_020259742.1"/>
</dbReference>
<dbReference type="OrthoDB" id="409543at2759"/>